<keyword evidence="1 2" id="KW-0812">Transmembrane</keyword>
<dbReference type="KEGG" id="tet:TTHERM_00927390"/>
<evidence type="ECO:0000313" key="2">
    <source>
        <dbReference type="EMBL" id="EAR83484.2"/>
    </source>
</evidence>
<feature type="transmembrane region" description="Helical" evidence="1">
    <location>
        <begin position="445"/>
        <end position="468"/>
    </location>
</feature>
<organism evidence="2 3">
    <name type="scientific">Tetrahymena thermophila (strain SB210)</name>
    <dbReference type="NCBI Taxonomy" id="312017"/>
    <lineage>
        <taxon>Eukaryota</taxon>
        <taxon>Sar</taxon>
        <taxon>Alveolata</taxon>
        <taxon>Ciliophora</taxon>
        <taxon>Intramacronucleata</taxon>
        <taxon>Oligohymenophorea</taxon>
        <taxon>Hymenostomatida</taxon>
        <taxon>Tetrahymenina</taxon>
        <taxon>Tetrahymenidae</taxon>
        <taxon>Tetrahymena</taxon>
    </lineage>
</organism>
<dbReference type="EMBL" id="GG662734">
    <property type="protein sequence ID" value="EAR83484.2"/>
    <property type="molecule type" value="Genomic_DNA"/>
</dbReference>
<dbReference type="InParanoid" id="Q22DS1"/>
<sequence>MGILTKNLMSDLYKFDDIVAWDDKVRERYSFGYDKPNFLLLSSLELQDFCKSKLLCGKNQTCLNQYNSFSLQYNYMNDQVLYEKAQYSTYQYPLSLGWQNLTTSQKEYLIKMDLNRIFVQTIVINQSQEDIILPNLIYSANEQDGIFYTIFSMNFLMMFSQINNQKYGGPFSCDLVNGNYQQYKYTNVNQFDGFQYQDSFGNICGDATNKCTQCSYYNLKRIFSVEWRCRPWYQQSQNQFYILFGQPYISINPNIVGSTITFKVVIDNQKIKSIKDEYSYKQDAVVATDIDLTLILNRYQQNKDLNIEYSYLISTNPSSNSTEYSPLVIAHPMMNITNLQTVYDVEFYNSTNKENEIYLFKNQTSFLNDTFQTYQNCSFQMLFNNSQIRIITKNNIKYLTIFTPIFICFGTIYEQASNINSYYVKAVSLQQMDQDTYQVNQMQEIMVKTIFIIYSTLVVIILVLFYFLTKSFLFYNFEIPIQILTQFIQNADSQSIFIFYQKINKKELKTSQELKNLILAINNVVLNLQEKVKSKFQNQESDQSYLDIQTALSQQLITFQAFSHLTGIGLCLNYRFPYLQNDYPYFLDKIDHNFNNIYDPYIAYDINNLKSQYKNKFTNELNFYEVFYEDQQEKIEI</sequence>
<keyword evidence="1" id="KW-1133">Transmembrane helix</keyword>
<evidence type="ECO:0000313" key="3">
    <source>
        <dbReference type="Proteomes" id="UP000009168"/>
    </source>
</evidence>
<keyword evidence="1" id="KW-0472">Membrane</keyword>
<dbReference type="RefSeq" id="XP_001031147.2">
    <property type="nucleotide sequence ID" value="XM_001031147.2"/>
</dbReference>
<keyword evidence="3" id="KW-1185">Reference proteome</keyword>
<dbReference type="AlphaFoldDB" id="Q22DS1"/>
<feature type="transmembrane region" description="Helical" evidence="1">
    <location>
        <begin position="396"/>
        <end position="413"/>
    </location>
</feature>
<protein>
    <submittedName>
        <fullName evidence="2">Transmembrane protein, putative</fullName>
    </submittedName>
</protein>
<reference evidence="3" key="1">
    <citation type="journal article" date="2006" name="PLoS Biol.">
        <title>Macronuclear genome sequence of the ciliate Tetrahymena thermophila, a model eukaryote.</title>
        <authorList>
            <person name="Eisen J.A."/>
            <person name="Coyne R.S."/>
            <person name="Wu M."/>
            <person name="Wu D."/>
            <person name="Thiagarajan M."/>
            <person name="Wortman J.R."/>
            <person name="Badger J.H."/>
            <person name="Ren Q."/>
            <person name="Amedeo P."/>
            <person name="Jones K.M."/>
            <person name="Tallon L.J."/>
            <person name="Delcher A.L."/>
            <person name="Salzberg S.L."/>
            <person name="Silva J.C."/>
            <person name="Haas B.J."/>
            <person name="Majoros W.H."/>
            <person name="Farzad M."/>
            <person name="Carlton J.M."/>
            <person name="Smith R.K. Jr."/>
            <person name="Garg J."/>
            <person name="Pearlman R.E."/>
            <person name="Karrer K.M."/>
            <person name="Sun L."/>
            <person name="Manning G."/>
            <person name="Elde N.C."/>
            <person name="Turkewitz A.P."/>
            <person name="Asai D.J."/>
            <person name="Wilkes D.E."/>
            <person name="Wang Y."/>
            <person name="Cai H."/>
            <person name="Collins K."/>
            <person name="Stewart B.A."/>
            <person name="Lee S.R."/>
            <person name="Wilamowska K."/>
            <person name="Weinberg Z."/>
            <person name="Ruzzo W.L."/>
            <person name="Wloga D."/>
            <person name="Gaertig J."/>
            <person name="Frankel J."/>
            <person name="Tsao C.-C."/>
            <person name="Gorovsky M.A."/>
            <person name="Keeling P.J."/>
            <person name="Waller R.F."/>
            <person name="Patron N.J."/>
            <person name="Cherry J.M."/>
            <person name="Stover N.A."/>
            <person name="Krieger C.J."/>
            <person name="del Toro C."/>
            <person name="Ryder H.F."/>
            <person name="Williamson S.C."/>
            <person name="Barbeau R.A."/>
            <person name="Hamilton E.P."/>
            <person name="Orias E."/>
        </authorList>
    </citation>
    <scope>NUCLEOTIDE SEQUENCE [LARGE SCALE GENOMIC DNA]</scope>
    <source>
        <strain evidence="3">SB210</strain>
    </source>
</reference>
<gene>
    <name evidence="2" type="ORF">TTHERM_00927390</name>
</gene>
<dbReference type="GeneID" id="7824508"/>
<accession>Q22DS1</accession>
<name>Q22DS1_TETTS</name>
<dbReference type="Proteomes" id="UP000009168">
    <property type="component" value="Unassembled WGS sequence"/>
</dbReference>
<evidence type="ECO:0000256" key="1">
    <source>
        <dbReference type="SAM" id="Phobius"/>
    </source>
</evidence>
<proteinExistence type="predicted"/>
<dbReference type="HOGENOM" id="CLU_030621_0_0_1"/>